<evidence type="ECO:0000313" key="1">
    <source>
        <dbReference type="EMBL" id="MBX73213.1"/>
    </source>
</evidence>
<proteinExistence type="predicted"/>
<reference evidence="1" key="1">
    <citation type="submission" date="2018-02" db="EMBL/GenBank/DDBJ databases">
        <title>Rhizophora mucronata_Transcriptome.</title>
        <authorList>
            <person name="Meera S.P."/>
            <person name="Sreeshan A."/>
            <person name="Augustine A."/>
        </authorList>
    </citation>
    <scope>NUCLEOTIDE SEQUENCE</scope>
    <source>
        <tissue evidence="1">Leaf</tissue>
    </source>
</reference>
<name>A0A2P2R1R8_RHIMU</name>
<protein>
    <submittedName>
        <fullName evidence="1">Uncharacterized protein</fullName>
    </submittedName>
</protein>
<organism evidence="1">
    <name type="scientific">Rhizophora mucronata</name>
    <name type="common">Asiatic mangrove</name>
    <dbReference type="NCBI Taxonomy" id="61149"/>
    <lineage>
        <taxon>Eukaryota</taxon>
        <taxon>Viridiplantae</taxon>
        <taxon>Streptophyta</taxon>
        <taxon>Embryophyta</taxon>
        <taxon>Tracheophyta</taxon>
        <taxon>Spermatophyta</taxon>
        <taxon>Magnoliopsida</taxon>
        <taxon>eudicotyledons</taxon>
        <taxon>Gunneridae</taxon>
        <taxon>Pentapetalae</taxon>
        <taxon>rosids</taxon>
        <taxon>fabids</taxon>
        <taxon>Malpighiales</taxon>
        <taxon>Rhizophoraceae</taxon>
        <taxon>Rhizophora</taxon>
    </lineage>
</organism>
<dbReference type="AlphaFoldDB" id="A0A2P2R1R8"/>
<accession>A0A2P2R1R8</accession>
<dbReference type="EMBL" id="GGEC01092729">
    <property type="protein sequence ID" value="MBX73213.1"/>
    <property type="molecule type" value="Transcribed_RNA"/>
</dbReference>
<sequence>MFLFVSVEIEGFTGFLYTD</sequence>